<dbReference type="InterPro" id="IPR036365">
    <property type="entry name" value="PGBD-like_sf"/>
</dbReference>
<feature type="chain" id="PRO_5045072522" description="Peptidoglycan binding-like domain-containing protein" evidence="2">
    <location>
        <begin position="23"/>
        <end position="438"/>
    </location>
</feature>
<accession>A0ABY8QJ66</accession>
<dbReference type="RefSeq" id="WP_282301117.1">
    <property type="nucleotide sequence ID" value="NZ_CP124616.1"/>
</dbReference>
<dbReference type="SUPFAM" id="SSF47090">
    <property type="entry name" value="PGBD-like"/>
    <property type="match status" value="1"/>
</dbReference>
<keyword evidence="4" id="KW-1185">Reference proteome</keyword>
<keyword evidence="2" id="KW-0732">Signal</keyword>
<dbReference type="Proteomes" id="UP001241605">
    <property type="component" value="Chromosome"/>
</dbReference>
<name>A0ABY8QJ66_9RHOB</name>
<feature type="region of interest" description="Disordered" evidence="1">
    <location>
        <begin position="111"/>
        <end position="132"/>
    </location>
</feature>
<dbReference type="EMBL" id="CP124616">
    <property type="protein sequence ID" value="WGW04483.1"/>
    <property type="molecule type" value="Genomic_DNA"/>
</dbReference>
<evidence type="ECO:0008006" key="5">
    <source>
        <dbReference type="Google" id="ProtNLM"/>
    </source>
</evidence>
<feature type="signal peptide" evidence="2">
    <location>
        <begin position="1"/>
        <end position="22"/>
    </location>
</feature>
<protein>
    <recommendedName>
        <fullName evidence="5">Peptidoglycan binding-like domain-containing protein</fullName>
    </recommendedName>
</protein>
<organism evidence="3 4">
    <name type="scientific">Tropicibacter oceani</name>
    <dbReference type="NCBI Taxonomy" id="3058420"/>
    <lineage>
        <taxon>Bacteria</taxon>
        <taxon>Pseudomonadati</taxon>
        <taxon>Pseudomonadota</taxon>
        <taxon>Alphaproteobacteria</taxon>
        <taxon>Rhodobacterales</taxon>
        <taxon>Roseobacteraceae</taxon>
        <taxon>Tropicibacter</taxon>
    </lineage>
</organism>
<gene>
    <name evidence="3" type="ORF">QF118_02740</name>
</gene>
<reference evidence="3 4" key="1">
    <citation type="submission" date="2023-05" db="EMBL/GenBank/DDBJ databases">
        <title>YMD87, complete Genome.</title>
        <authorList>
            <person name="Zhang J."/>
            <person name="Xu X."/>
        </authorList>
    </citation>
    <scope>NUCLEOTIDE SEQUENCE [LARGE SCALE GENOMIC DNA]</scope>
    <source>
        <strain evidence="3 4">YMD87</strain>
    </source>
</reference>
<sequence>MTRALSSFAGICLSLLSFSAGAEGLNPCPGLDLSWQCEGGQPVARATRNARDDAGLPYRVLSGGQLLSLPVTRQSLNLTGAGPVTVVGLPKGEGPCCLSQRSLPPAPPDLCIAPPPGDPGRETPASDPRPAPERQFDFAAAIEAVTACPSGAAGHLCRGSLMVSRLSGAPEQRVIPITLTATGARDLTLTLSGAASCNAAGQGALFCQLIEGVSGRFDLPMTVQAGPSFDDRKVQLCADLAAPGDPRQQLFLVQTALTGLGLDPGPIDGAEGPRTLAAAAQFAGQFGLKDLRSARDPRLLAILGLGGFDDAQAGNNRACTDVLLPRAKRPSCQPATTVASSDGCACRYARMIRTGATSCACVEGYRLVPGRGCVERLGGSSGGGPVKPDDPPPAQCDAASTVKRNGACVCRYGDMVQVNASACQCRSGQPPIPGRGCP</sequence>
<proteinExistence type="predicted"/>
<evidence type="ECO:0000256" key="1">
    <source>
        <dbReference type="SAM" id="MobiDB-lite"/>
    </source>
</evidence>
<evidence type="ECO:0000256" key="2">
    <source>
        <dbReference type="SAM" id="SignalP"/>
    </source>
</evidence>
<evidence type="ECO:0000313" key="3">
    <source>
        <dbReference type="EMBL" id="WGW04483.1"/>
    </source>
</evidence>
<evidence type="ECO:0000313" key="4">
    <source>
        <dbReference type="Proteomes" id="UP001241605"/>
    </source>
</evidence>